<dbReference type="GO" id="GO:0005840">
    <property type="term" value="C:ribosome"/>
    <property type="evidence" value="ECO:0007669"/>
    <property type="project" value="UniProtKB-KW"/>
</dbReference>
<keyword evidence="1" id="KW-0689">Ribosomal protein</keyword>
<accession>A0A0A1GST4</accession>
<evidence type="ECO:0000313" key="1">
    <source>
        <dbReference type="EMBL" id="BAP85035.1"/>
    </source>
</evidence>
<keyword evidence="1" id="KW-0687">Ribonucleoprotein</keyword>
<dbReference type="KEGG" id="lho:LOOC260_104710"/>
<proteinExistence type="predicted"/>
<dbReference type="Proteomes" id="UP000031620">
    <property type="component" value="Chromosome"/>
</dbReference>
<reference evidence="1 2" key="1">
    <citation type="submission" date="2014-11" db="EMBL/GenBank/DDBJ databases">
        <title>Complete genome sequence and analysis of Lactobacillus hokkaidonensis LOOC260T.</title>
        <authorList>
            <person name="Tanizawa Y."/>
            <person name="Tohno M."/>
            <person name="Kaminuma E."/>
            <person name="Nakamura Y."/>
            <person name="Arita M."/>
        </authorList>
    </citation>
    <scope>NUCLEOTIDE SEQUENCE [LARGE SCALE GENOMIC DNA]</scope>
    <source>
        <strain evidence="1 2">LOOC260</strain>
    </source>
</reference>
<gene>
    <name evidence="1" type="ORF">LOOC260_104710</name>
</gene>
<dbReference type="EMBL" id="AP014680">
    <property type="protein sequence ID" value="BAP85035.1"/>
    <property type="molecule type" value="Genomic_DNA"/>
</dbReference>
<dbReference type="AlphaFoldDB" id="A0A0A1GST4"/>
<dbReference type="HOGENOM" id="CLU_160052_1_0_9"/>
<sequence length="108" mass="12478">MEIKEFKARSNHIRAAYHQLEVKQDGHPWNTEQDALAFLTDAALVGRLVMDKQGSWPSEDNMFSLDYKIAESMWWLNSIATANNIDIETALKSFLEAREKYTSVNNRD</sequence>
<organism evidence="1 2">
    <name type="scientific">Paucilactobacillus hokkaidonensis JCM 18461</name>
    <dbReference type="NCBI Taxonomy" id="1291742"/>
    <lineage>
        <taxon>Bacteria</taxon>
        <taxon>Bacillati</taxon>
        <taxon>Bacillota</taxon>
        <taxon>Bacilli</taxon>
        <taxon>Lactobacillales</taxon>
        <taxon>Lactobacillaceae</taxon>
        <taxon>Paucilactobacillus</taxon>
    </lineage>
</organism>
<protein>
    <submittedName>
        <fullName evidence="1">30S ribosomal protein S15</fullName>
    </submittedName>
</protein>
<dbReference type="RefSeq" id="WP_041092682.1">
    <property type="nucleotide sequence ID" value="NZ_AP014680.1"/>
</dbReference>
<name>A0A0A1GST4_9LACO</name>
<evidence type="ECO:0000313" key="2">
    <source>
        <dbReference type="Proteomes" id="UP000031620"/>
    </source>
</evidence>